<evidence type="ECO:0000313" key="1">
    <source>
        <dbReference type="EMBL" id="MDQ0533336.1"/>
    </source>
</evidence>
<gene>
    <name evidence="1" type="ORF">QO018_002187</name>
</gene>
<sequence length="301" mass="34156">MAANENERFDQFAAVLSTELLERTKKTMELLAPEQQPACRLPFVQTPSFVDFYSELVRVGILPVVLSRRPVRAIVGDVDWTREGREYLLTVLDDRSNAIFTAWEYAWDSLWDERKVGQDGAGGSGAAKPKKGFFRSLFGRKADTAQDHRPAAEGAEGGVMAGLHIMLTELAEKRGFLPLFHDDVRTLKALPRVKPGRVAQAWKEIAQYHHQEFYLPEQEQAKPGVTSDCLQKWHYNLQDRIGEFLVLKAAVDLEHVNKAFIGKYIRQSARTQEEAEKGMPYLSLYWKAMARPVAVAERHSL</sequence>
<proteinExistence type="predicted"/>
<dbReference type="EMBL" id="JAUSVU010000006">
    <property type="protein sequence ID" value="MDQ0533336.1"/>
    <property type="molecule type" value="Genomic_DNA"/>
</dbReference>
<dbReference type="RefSeq" id="WP_209981533.1">
    <property type="nucleotide sequence ID" value="NZ_JAGINO010000006.1"/>
</dbReference>
<name>A0ABU0MIP1_9PROT</name>
<protein>
    <submittedName>
        <fullName evidence="1">Uncharacterized protein</fullName>
    </submittedName>
</protein>
<accession>A0ABU0MIP1</accession>
<reference evidence="1 2" key="1">
    <citation type="submission" date="2023-07" db="EMBL/GenBank/DDBJ databases">
        <title>Genomic Encyclopedia of Type Strains, Phase IV (KMG-IV): sequencing the most valuable type-strain genomes for metagenomic binning, comparative biology and taxonomic classification.</title>
        <authorList>
            <person name="Goeker M."/>
        </authorList>
    </citation>
    <scope>NUCLEOTIDE SEQUENCE [LARGE SCALE GENOMIC DNA]</scope>
    <source>
        <strain evidence="1 2">DSM 19922</strain>
    </source>
</reference>
<comment type="caution">
    <text evidence="1">The sequence shown here is derived from an EMBL/GenBank/DDBJ whole genome shotgun (WGS) entry which is preliminary data.</text>
</comment>
<organism evidence="1 2">
    <name type="scientific">Azospirillum picis</name>
    <dbReference type="NCBI Taxonomy" id="488438"/>
    <lineage>
        <taxon>Bacteria</taxon>
        <taxon>Pseudomonadati</taxon>
        <taxon>Pseudomonadota</taxon>
        <taxon>Alphaproteobacteria</taxon>
        <taxon>Rhodospirillales</taxon>
        <taxon>Azospirillaceae</taxon>
        <taxon>Azospirillum</taxon>
    </lineage>
</organism>
<keyword evidence="2" id="KW-1185">Reference proteome</keyword>
<evidence type="ECO:0000313" key="2">
    <source>
        <dbReference type="Proteomes" id="UP001244552"/>
    </source>
</evidence>
<dbReference type="Proteomes" id="UP001244552">
    <property type="component" value="Unassembled WGS sequence"/>
</dbReference>